<evidence type="ECO:0000313" key="2">
    <source>
        <dbReference type="Proteomes" id="UP000593572"/>
    </source>
</evidence>
<keyword evidence="2" id="KW-1185">Reference proteome</keyword>
<name>A0A7J8MRC1_9ROSI</name>
<gene>
    <name evidence="1" type="ORF">Golob_011868</name>
</gene>
<comment type="caution">
    <text evidence="1">The sequence shown here is derived from an EMBL/GenBank/DDBJ whole genome shotgun (WGS) entry which is preliminary data.</text>
</comment>
<dbReference type="EMBL" id="JABEZX010000009">
    <property type="protein sequence ID" value="MBA0567110.1"/>
    <property type="molecule type" value="Genomic_DNA"/>
</dbReference>
<evidence type="ECO:0000313" key="1">
    <source>
        <dbReference type="EMBL" id="MBA0567110.1"/>
    </source>
</evidence>
<feature type="non-terminal residue" evidence="1">
    <location>
        <position position="29"/>
    </location>
</feature>
<dbReference type="AlphaFoldDB" id="A0A7J8MRC1"/>
<proteinExistence type="predicted"/>
<accession>A0A7J8MRC1</accession>
<organism evidence="1 2">
    <name type="scientific">Gossypium lobatum</name>
    <dbReference type="NCBI Taxonomy" id="34289"/>
    <lineage>
        <taxon>Eukaryota</taxon>
        <taxon>Viridiplantae</taxon>
        <taxon>Streptophyta</taxon>
        <taxon>Embryophyta</taxon>
        <taxon>Tracheophyta</taxon>
        <taxon>Spermatophyta</taxon>
        <taxon>Magnoliopsida</taxon>
        <taxon>eudicotyledons</taxon>
        <taxon>Gunneridae</taxon>
        <taxon>Pentapetalae</taxon>
        <taxon>rosids</taxon>
        <taxon>malvids</taxon>
        <taxon>Malvales</taxon>
        <taxon>Malvaceae</taxon>
        <taxon>Malvoideae</taxon>
        <taxon>Gossypium</taxon>
    </lineage>
</organism>
<reference evidence="1 2" key="1">
    <citation type="journal article" date="2019" name="Genome Biol. Evol.">
        <title>Insights into the evolution of the New World diploid cottons (Gossypium, subgenus Houzingenia) based on genome sequencing.</title>
        <authorList>
            <person name="Grover C.E."/>
            <person name="Arick M.A. 2nd"/>
            <person name="Thrash A."/>
            <person name="Conover J.L."/>
            <person name="Sanders W.S."/>
            <person name="Peterson D.G."/>
            <person name="Frelichowski J.E."/>
            <person name="Scheffler J.A."/>
            <person name="Scheffler B.E."/>
            <person name="Wendel J.F."/>
        </authorList>
    </citation>
    <scope>NUCLEOTIDE SEQUENCE [LARGE SCALE GENOMIC DNA]</scope>
    <source>
        <strain evidence="1">157</strain>
        <tissue evidence="1">Leaf</tissue>
    </source>
</reference>
<sequence length="29" mass="3498">MLPKGVAMPYAKRNRLIEFLRQIELLHIF</sequence>
<dbReference type="Proteomes" id="UP000593572">
    <property type="component" value="Unassembled WGS sequence"/>
</dbReference>
<protein>
    <submittedName>
        <fullName evidence="1">Uncharacterized protein</fullName>
    </submittedName>
</protein>